<feature type="region of interest" description="Disordered" evidence="2">
    <location>
        <begin position="311"/>
        <end position="330"/>
    </location>
</feature>
<protein>
    <submittedName>
        <fullName evidence="3">Uncharacterized protein</fullName>
    </submittedName>
</protein>
<dbReference type="SUPFAM" id="SSF57997">
    <property type="entry name" value="Tropomyosin"/>
    <property type="match status" value="1"/>
</dbReference>
<dbReference type="Proteomes" id="UP000652761">
    <property type="component" value="Unassembled WGS sequence"/>
</dbReference>
<name>A0A843XAD9_COLES</name>
<evidence type="ECO:0000256" key="1">
    <source>
        <dbReference type="SAM" id="Coils"/>
    </source>
</evidence>
<dbReference type="Gene3D" id="1.10.287.1490">
    <property type="match status" value="1"/>
</dbReference>
<keyword evidence="1" id="KW-0175">Coiled coil</keyword>
<reference evidence="3" key="1">
    <citation type="submission" date="2017-07" db="EMBL/GenBank/DDBJ databases">
        <title>Taro Niue Genome Assembly and Annotation.</title>
        <authorList>
            <person name="Atibalentja N."/>
            <person name="Keating K."/>
            <person name="Fields C.J."/>
        </authorList>
    </citation>
    <scope>NUCLEOTIDE SEQUENCE</scope>
    <source>
        <strain evidence="3">Niue_2</strain>
        <tissue evidence="3">Leaf</tissue>
    </source>
</reference>
<dbReference type="EMBL" id="NMUH01006930">
    <property type="protein sequence ID" value="MQM16268.1"/>
    <property type="molecule type" value="Genomic_DNA"/>
</dbReference>
<feature type="compositionally biased region" description="Low complexity" evidence="2">
    <location>
        <begin position="315"/>
        <end position="329"/>
    </location>
</feature>
<keyword evidence="4" id="KW-1185">Reference proteome</keyword>
<dbReference type="AlphaFoldDB" id="A0A843XAD9"/>
<organism evidence="3 4">
    <name type="scientific">Colocasia esculenta</name>
    <name type="common">Wild taro</name>
    <name type="synonym">Arum esculentum</name>
    <dbReference type="NCBI Taxonomy" id="4460"/>
    <lineage>
        <taxon>Eukaryota</taxon>
        <taxon>Viridiplantae</taxon>
        <taxon>Streptophyta</taxon>
        <taxon>Embryophyta</taxon>
        <taxon>Tracheophyta</taxon>
        <taxon>Spermatophyta</taxon>
        <taxon>Magnoliopsida</taxon>
        <taxon>Liliopsida</taxon>
        <taxon>Araceae</taxon>
        <taxon>Aroideae</taxon>
        <taxon>Colocasieae</taxon>
        <taxon>Colocasia</taxon>
    </lineage>
</organism>
<gene>
    <name evidence="3" type="ORF">Taro_049224</name>
</gene>
<evidence type="ECO:0000313" key="4">
    <source>
        <dbReference type="Proteomes" id="UP000652761"/>
    </source>
</evidence>
<proteinExistence type="predicted"/>
<feature type="coiled-coil region" evidence="1">
    <location>
        <begin position="61"/>
        <end position="158"/>
    </location>
</feature>
<feature type="region of interest" description="Disordered" evidence="2">
    <location>
        <begin position="436"/>
        <end position="471"/>
    </location>
</feature>
<evidence type="ECO:0000313" key="3">
    <source>
        <dbReference type="EMBL" id="MQM16268.1"/>
    </source>
</evidence>
<feature type="region of interest" description="Disordered" evidence="2">
    <location>
        <begin position="505"/>
        <end position="529"/>
    </location>
</feature>
<comment type="caution">
    <text evidence="3">The sequence shown here is derived from an EMBL/GenBank/DDBJ whole genome shotgun (WGS) entry which is preliminary data.</text>
</comment>
<evidence type="ECO:0000256" key="2">
    <source>
        <dbReference type="SAM" id="MobiDB-lite"/>
    </source>
</evidence>
<feature type="compositionally biased region" description="Basic residues" evidence="2">
    <location>
        <begin position="506"/>
        <end position="517"/>
    </location>
</feature>
<sequence length="726" mass="79030">MLDLFTTSAHTVMEEDSPPSVDAVRDFLERSTVAYHLMGCPRDPWMAAVDSLWSEVRRRHQEAVRHRVQELTAEIALAEQRLEALRSRRGGVVSHVESLRASHSGCHADIATLRRTLEEVSSRLAEHEAASLGLAEGVAAAEAELTAVERECADSQAALSALQASLADSRRGGALGFVWDSPHLGAVFLALFGIWDELLSPRLSLTCPIPSPVSRTGRFERCPFLFELRISGIPPDLVQHFGLALGIFCLNFAFLAFIKHLIPEFGVEAGLFGLGSTTGPGPDPGAIDHGICHLGVAYHCGTSRTVCTDLRRRTPSSSSQAGQAQPAAPTSDHLWCGLLDLRRGEQVAAGGLVDLTHGPHAAHAFFLIPCAAGSPFFLSSLVRPVRACGSPARQAGSAAVARGSSARRAGSIAVAPSGLLPLPRAQPHCAGLWISGETSRQQPADLQRGKERRKQQRLPSPYPIHSPQQASSGYLSTGKCWLSTEPSSTFLVPLIHPCPNISMAPKAKKLASRRRPSSSRAGDDDRATAERRMKLRDDCLPELVVPPRLNITHSKGTHTKFVQPRYVNFESLADLFPNLQPLFDTQEWTSFLYSHTVYSPTVVRDFFNHLGYTEGNDFYTTVKGTTFKVTANLISKALQIPNSGADILTHTPDASVYYQLLTLEDYDGTKKIAKLNANFFPPLNRMIHHIFTTMIVPKHGSRELVTDVQKSLFTFCSGVSPSISLS</sequence>
<accession>A0A843XAD9</accession>